<reference evidence="4 5" key="1">
    <citation type="submission" date="2015-04" db="EMBL/GenBank/DDBJ databases">
        <title>Draft Genome Sequence of the Novel Agar-Digesting Marine Bacterium Q1.</title>
        <authorList>
            <person name="Li Y."/>
            <person name="Li D."/>
            <person name="Chen G."/>
            <person name="Du Z."/>
        </authorList>
    </citation>
    <scope>NUCLEOTIDE SEQUENCE [LARGE SCALE GENOMIC DNA]</scope>
    <source>
        <strain evidence="4 5">Q1</strain>
    </source>
</reference>
<dbReference type="GO" id="GO:0016780">
    <property type="term" value="F:phosphotransferase activity, for other substituted phosphate groups"/>
    <property type="evidence" value="ECO:0007669"/>
    <property type="project" value="TreeGrafter"/>
</dbReference>
<keyword evidence="2" id="KW-0472">Membrane</keyword>
<name>A0A0J8JJX3_9ALTE</name>
<comment type="similarity">
    <text evidence="1">Belongs to the bacterial sugar transferase family.</text>
</comment>
<keyword evidence="5" id="KW-1185">Reference proteome</keyword>
<keyword evidence="4" id="KW-0808">Transferase</keyword>
<dbReference type="RefSeq" id="WP_048693214.1">
    <property type="nucleotide sequence ID" value="NZ_KQ130494.1"/>
</dbReference>
<evidence type="ECO:0000313" key="4">
    <source>
        <dbReference type="EMBL" id="KMT64751.1"/>
    </source>
</evidence>
<evidence type="ECO:0000256" key="1">
    <source>
        <dbReference type="ARBA" id="ARBA00006464"/>
    </source>
</evidence>
<dbReference type="STRING" id="1513271.XM47_12895"/>
<dbReference type="Proteomes" id="UP000037600">
    <property type="component" value="Unassembled WGS sequence"/>
</dbReference>
<sequence length="183" mass="20508">MIRLLDFVFAFFGLLVGFPFLVILFVIGLFDTGSPIFRQERVGRNKKPFTLVKFRTMSKDTASVASHLASSASITKFGHFLRKTKLDELPQLWNVLKGEMSLVGPRPGLFNQEELTQAREAQNVFDVRPGITGLAQVNEIDMSTPELLAKTDREMIDSLNVGNYFKYIFMTVAGKGSGDRVKP</sequence>
<dbReference type="Pfam" id="PF02397">
    <property type="entry name" value="Bac_transf"/>
    <property type="match status" value="1"/>
</dbReference>
<dbReference type="PATRIC" id="fig|1513271.3.peg.2639"/>
<dbReference type="OrthoDB" id="9808602at2"/>
<feature type="domain" description="Bacterial sugar transferase" evidence="3">
    <location>
        <begin position="3"/>
        <end position="172"/>
    </location>
</feature>
<keyword evidence="2" id="KW-1133">Transmembrane helix</keyword>
<dbReference type="InterPro" id="IPR003362">
    <property type="entry name" value="Bact_transf"/>
</dbReference>
<feature type="transmembrane region" description="Helical" evidence="2">
    <location>
        <begin position="7"/>
        <end position="30"/>
    </location>
</feature>
<dbReference type="EMBL" id="LAZL01000021">
    <property type="protein sequence ID" value="KMT64751.1"/>
    <property type="molecule type" value="Genomic_DNA"/>
</dbReference>
<evidence type="ECO:0000313" key="5">
    <source>
        <dbReference type="Proteomes" id="UP000037600"/>
    </source>
</evidence>
<evidence type="ECO:0000256" key="2">
    <source>
        <dbReference type="SAM" id="Phobius"/>
    </source>
</evidence>
<dbReference type="PANTHER" id="PTHR30576">
    <property type="entry name" value="COLANIC BIOSYNTHESIS UDP-GLUCOSE LIPID CARRIER TRANSFERASE"/>
    <property type="match status" value="1"/>
</dbReference>
<organism evidence="4 5">
    <name type="scientific">Catenovulum maritimum</name>
    <dbReference type="NCBI Taxonomy" id="1513271"/>
    <lineage>
        <taxon>Bacteria</taxon>
        <taxon>Pseudomonadati</taxon>
        <taxon>Pseudomonadota</taxon>
        <taxon>Gammaproteobacteria</taxon>
        <taxon>Alteromonadales</taxon>
        <taxon>Alteromonadaceae</taxon>
        <taxon>Catenovulum</taxon>
    </lineage>
</organism>
<proteinExistence type="inferred from homology"/>
<protein>
    <submittedName>
        <fullName evidence="4">Lipid carrier: UDP-N-acetylgalactosaminyltransferase</fullName>
    </submittedName>
</protein>
<comment type="caution">
    <text evidence="4">The sequence shown here is derived from an EMBL/GenBank/DDBJ whole genome shotgun (WGS) entry which is preliminary data.</text>
</comment>
<gene>
    <name evidence="4" type="ORF">XM47_12895</name>
</gene>
<evidence type="ECO:0000259" key="3">
    <source>
        <dbReference type="Pfam" id="PF02397"/>
    </source>
</evidence>
<accession>A0A0J8JJX3</accession>
<dbReference type="PANTHER" id="PTHR30576:SF10">
    <property type="entry name" value="SLL5057 PROTEIN"/>
    <property type="match status" value="1"/>
</dbReference>
<keyword evidence="2" id="KW-0812">Transmembrane</keyword>
<dbReference type="AlphaFoldDB" id="A0A0J8JJX3"/>